<evidence type="ECO:0000259" key="8">
    <source>
        <dbReference type="Pfam" id="PF00717"/>
    </source>
</evidence>
<dbReference type="PRINTS" id="PR00726">
    <property type="entry name" value="LEXASERPTASE"/>
</dbReference>
<dbReference type="AlphaFoldDB" id="A0A261EUB2"/>
<dbReference type="NCBIfam" id="NF007621">
    <property type="entry name" value="PRK10276.1"/>
    <property type="match status" value="1"/>
</dbReference>
<evidence type="ECO:0000313" key="10">
    <source>
        <dbReference type="Proteomes" id="UP000216725"/>
    </source>
</evidence>
<proteinExistence type="inferred from homology"/>
<keyword evidence="10" id="KW-1185">Reference proteome</keyword>
<dbReference type="Proteomes" id="UP000216725">
    <property type="component" value="Unassembled WGS sequence"/>
</dbReference>
<evidence type="ECO:0000256" key="4">
    <source>
        <dbReference type="ARBA" id="ARBA00022813"/>
    </source>
</evidence>
<dbReference type="InterPro" id="IPR050077">
    <property type="entry name" value="LexA_repressor"/>
</dbReference>
<comment type="caution">
    <text evidence="9">The sequence shown here is derived from an EMBL/GenBank/DDBJ whole genome shotgun (WGS) entry which is preliminary data.</text>
</comment>
<dbReference type="SUPFAM" id="SSF51306">
    <property type="entry name" value="LexA/Signal peptidase"/>
    <property type="match status" value="1"/>
</dbReference>
<evidence type="ECO:0000256" key="3">
    <source>
        <dbReference type="ARBA" id="ARBA00022801"/>
    </source>
</evidence>
<dbReference type="OrthoDB" id="9787787at2"/>
<dbReference type="GO" id="GO:0003677">
    <property type="term" value="F:DNA binding"/>
    <property type="evidence" value="ECO:0007669"/>
    <property type="project" value="InterPro"/>
</dbReference>
<dbReference type="RefSeq" id="WP_094661278.1">
    <property type="nucleotide sequence ID" value="NZ_MWWR01000017.1"/>
</dbReference>
<evidence type="ECO:0000256" key="5">
    <source>
        <dbReference type="ARBA" id="ARBA00023204"/>
    </source>
</evidence>
<comment type="similarity">
    <text evidence="1 7">Belongs to the peptidase S24 family.</text>
</comment>
<dbReference type="EMBL" id="MWWR01000017">
    <property type="protein sequence ID" value="OZG50448.1"/>
    <property type="molecule type" value="Genomic_DNA"/>
</dbReference>
<protein>
    <submittedName>
        <fullName evidence="9">Peptidase S24</fullName>
    </submittedName>
</protein>
<keyword evidence="3 7" id="KW-0378">Hydrolase</keyword>
<dbReference type="Gene3D" id="2.10.109.10">
    <property type="entry name" value="Umud Fragment, subunit A"/>
    <property type="match status" value="1"/>
</dbReference>
<evidence type="ECO:0000313" key="9">
    <source>
        <dbReference type="EMBL" id="OZG50448.1"/>
    </source>
</evidence>
<dbReference type="InterPro" id="IPR006197">
    <property type="entry name" value="Peptidase_S24_LexA"/>
</dbReference>
<evidence type="ECO:0000256" key="1">
    <source>
        <dbReference type="ARBA" id="ARBA00007484"/>
    </source>
</evidence>
<organism evidence="9 10">
    <name type="scientific">Pseudoscardovia radai</name>
    <dbReference type="NCBI Taxonomy" id="987066"/>
    <lineage>
        <taxon>Bacteria</taxon>
        <taxon>Bacillati</taxon>
        <taxon>Actinomycetota</taxon>
        <taxon>Actinomycetes</taxon>
        <taxon>Bifidobacteriales</taxon>
        <taxon>Bifidobacteriaceae</taxon>
        <taxon>Pseudoscardovia</taxon>
    </lineage>
</organism>
<dbReference type="GO" id="GO:0006355">
    <property type="term" value="P:regulation of DNA-templated transcription"/>
    <property type="evidence" value="ECO:0007669"/>
    <property type="project" value="InterPro"/>
</dbReference>
<dbReference type="CDD" id="cd06529">
    <property type="entry name" value="S24_LexA-like"/>
    <property type="match status" value="1"/>
</dbReference>
<dbReference type="GO" id="GO:0009432">
    <property type="term" value="P:SOS response"/>
    <property type="evidence" value="ECO:0007669"/>
    <property type="project" value="UniProtKB-KW"/>
</dbReference>
<feature type="domain" description="Peptidase S24/S26A/S26B/S26C" evidence="8">
    <location>
        <begin position="25"/>
        <end position="139"/>
    </location>
</feature>
<name>A0A261EUB2_9BIFI</name>
<keyword evidence="6" id="KW-0742">SOS response</keyword>
<dbReference type="PANTHER" id="PTHR33516:SF2">
    <property type="entry name" value="LEXA REPRESSOR-RELATED"/>
    <property type="match status" value="1"/>
</dbReference>
<dbReference type="InterPro" id="IPR036286">
    <property type="entry name" value="LexA/Signal_pep-like_sf"/>
</dbReference>
<evidence type="ECO:0000256" key="2">
    <source>
        <dbReference type="ARBA" id="ARBA00022763"/>
    </source>
</evidence>
<evidence type="ECO:0000256" key="6">
    <source>
        <dbReference type="ARBA" id="ARBA00023236"/>
    </source>
</evidence>
<dbReference type="GO" id="GO:0016787">
    <property type="term" value="F:hydrolase activity"/>
    <property type="evidence" value="ECO:0007669"/>
    <property type="project" value="UniProtKB-KW"/>
</dbReference>
<gene>
    <name evidence="9" type="ORF">PSRA_1478</name>
</gene>
<reference evidence="9 10" key="1">
    <citation type="journal article" date="2017" name="BMC Genomics">
        <title>Comparative genomic and phylogenomic analyses of the Bifidobacteriaceae family.</title>
        <authorList>
            <person name="Lugli G.A."/>
            <person name="Milani C."/>
            <person name="Turroni F."/>
            <person name="Duranti S."/>
            <person name="Mancabelli L."/>
            <person name="Mangifesta M."/>
            <person name="Ferrario C."/>
            <person name="Modesto M."/>
            <person name="Mattarelli P."/>
            <person name="Jiri K."/>
            <person name="van Sinderen D."/>
            <person name="Ventura M."/>
        </authorList>
    </citation>
    <scope>NUCLEOTIDE SEQUENCE [LARGE SCALE GENOMIC DNA]</scope>
    <source>
        <strain evidence="9 10">DSM 24742</strain>
    </source>
</reference>
<evidence type="ECO:0000256" key="7">
    <source>
        <dbReference type="RuleBase" id="RU003991"/>
    </source>
</evidence>
<accession>A0A261EUB2</accession>
<keyword evidence="2" id="KW-0227">DNA damage</keyword>
<keyword evidence="5" id="KW-0234">DNA repair</keyword>
<keyword evidence="4 7" id="KW-0068">Autocatalytic cleavage</keyword>
<dbReference type="InterPro" id="IPR039418">
    <property type="entry name" value="LexA-like"/>
</dbReference>
<dbReference type="PANTHER" id="PTHR33516">
    <property type="entry name" value="LEXA REPRESSOR"/>
    <property type="match status" value="1"/>
</dbReference>
<dbReference type="Pfam" id="PF00717">
    <property type="entry name" value="Peptidase_S24"/>
    <property type="match status" value="1"/>
</dbReference>
<dbReference type="InterPro" id="IPR015927">
    <property type="entry name" value="Peptidase_S24_S26A/B/C"/>
</dbReference>
<sequence>MAGYGIVSAPRPLDVSPHPVPAALEAVHAGFPSVAQDYFTGDFSLDENLIIHPDTTFVVSVAGDSMEGAGIFDGDILIVDRSLRPRPDDIVIAAVDGELTVKRLAQDRQGGLFLHPENAAYPDIRLDPGDDMTVWGVVIGNYHWQCSRAQYGRPAVAGTESRTQAAAQSAGRDMP</sequence>
<dbReference type="GO" id="GO:0006281">
    <property type="term" value="P:DNA repair"/>
    <property type="evidence" value="ECO:0007669"/>
    <property type="project" value="UniProtKB-KW"/>
</dbReference>